<reference evidence="6 8" key="2">
    <citation type="submission" date="2021-03" db="EMBL/GenBank/DDBJ databases">
        <title>Rapid diversification of plasmids in a genus of pathogenic and nitrogen fixing bacteria.</title>
        <authorList>
            <person name="Weisberg A.J."/>
            <person name="Miller M."/>
            <person name="Ream W."/>
            <person name="Grunwald N.J."/>
            <person name="Chang J.H."/>
        </authorList>
    </citation>
    <scope>NUCLEOTIDE SEQUENCE [LARGE SCALE GENOMIC DNA]</scope>
    <source>
        <strain evidence="6 8">AF3.44</strain>
        <plasmid evidence="6 8">pTiAF3.44</plasmid>
    </source>
</reference>
<geneLocation type="plasmid" evidence="5">
    <name>pTiCFBP5473</name>
</geneLocation>
<evidence type="ECO:0000313" key="7">
    <source>
        <dbReference type="Proteomes" id="UP000298545"/>
    </source>
</evidence>
<dbReference type="STRING" id="1367849.GCA_000518585_04128"/>
<keyword evidence="5" id="KW-0614">Plasmid</keyword>
<evidence type="ECO:0000256" key="2">
    <source>
        <dbReference type="ARBA" id="ARBA00023002"/>
    </source>
</evidence>
<evidence type="ECO:0000259" key="3">
    <source>
        <dbReference type="Pfam" id="PF01408"/>
    </source>
</evidence>
<dbReference type="GO" id="GO:0016491">
    <property type="term" value="F:oxidoreductase activity"/>
    <property type="evidence" value="ECO:0007669"/>
    <property type="project" value="UniProtKB-KW"/>
</dbReference>
<evidence type="ECO:0000259" key="4">
    <source>
        <dbReference type="Pfam" id="PF22725"/>
    </source>
</evidence>
<evidence type="ECO:0000313" key="8">
    <source>
        <dbReference type="Proteomes" id="UP000826513"/>
    </source>
</evidence>
<dbReference type="Pfam" id="PF22725">
    <property type="entry name" value="GFO_IDH_MocA_C3"/>
    <property type="match status" value="1"/>
</dbReference>
<feature type="domain" description="GFO/IDH/MocA-like oxidoreductase" evidence="4">
    <location>
        <begin position="131"/>
        <end position="247"/>
    </location>
</feature>
<dbReference type="InterPro" id="IPR000683">
    <property type="entry name" value="Gfo/Idh/MocA-like_OxRdtase_N"/>
</dbReference>
<dbReference type="OrthoDB" id="9774191at2"/>
<dbReference type="Gene3D" id="3.40.50.720">
    <property type="entry name" value="NAD(P)-binding Rossmann-like Domain"/>
    <property type="match status" value="1"/>
</dbReference>
<dbReference type="EMBL" id="CP039694">
    <property type="protein sequence ID" value="QCJ01222.1"/>
    <property type="molecule type" value="Genomic_DNA"/>
</dbReference>
<comment type="similarity">
    <text evidence="1">Belongs to the Gfo/Idh/MocA family.</text>
</comment>
<reference evidence="5 7" key="1">
    <citation type="submission" date="2019-04" db="EMBL/GenBank/DDBJ databases">
        <title>Complete genome sequence of Agrobacterium larrymoorei CFBP5473.</title>
        <authorList>
            <person name="Haryono M."/>
            <person name="Chou L."/>
            <person name="Lin Y.-C."/>
            <person name="Lai E.-M."/>
            <person name="Kuo C.-H."/>
        </authorList>
    </citation>
    <scope>NUCLEOTIDE SEQUENCE [LARGE SCALE GENOMIC DNA]</scope>
    <source>
        <strain evidence="5 7">CFBP5473</strain>
        <plasmid evidence="7">pticfbp5473</plasmid>
        <plasmid evidence="5">pTiCFBP5473</plasmid>
    </source>
</reference>
<dbReference type="EMBL" id="CP072169">
    <property type="protein sequence ID" value="QYA10421.1"/>
    <property type="molecule type" value="Genomic_DNA"/>
</dbReference>
<dbReference type="InterPro" id="IPR055170">
    <property type="entry name" value="GFO_IDH_MocA-like_dom"/>
</dbReference>
<accession>A0A4D7DVU1</accession>
<dbReference type="SUPFAM" id="SSF51735">
    <property type="entry name" value="NAD(P)-binding Rossmann-fold domains"/>
    <property type="match status" value="1"/>
</dbReference>
<organism evidence="5 7">
    <name type="scientific">Agrobacterium larrymoorei</name>
    <dbReference type="NCBI Taxonomy" id="160699"/>
    <lineage>
        <taxon>Bacteria</taxon>
        <taxon>Pseudomonadati</taxon>
        <taxon>Pseudomonadota</taxon>
        <taxon>Alphaproteobacteria</taxon>
        <taxon>Hyphomicrobiales</taxon>
        <taxon>Rhizobiaceae</taxon>
        <taxon>Rhizobium/Agrobacterium group</taxon>
        <taxon>Agrobacterium</taxon>
    </lineage>
</organism>
<evidence type="ECO:0000313" key="6">
    <source>
        <dbReference type="EMBL" id="QYA10421.1"/>
    </source>
</evidence>
<geneLocation type="plasmid" evidence="6 8">
    <name>pTiAF3.44</name>
</geneLocation>
<dbReference type="Pfam" id="PF01408">
    <property type="entry name" value="GFO_IDH_MocA"/>
    <property type="match status" value="1"/>
</dbReference>
<gene>
    <name evidence="5" type="ORF">CFBP5473_24650</name>
    <name evidence="6" type="ORF">J5285_23300</name>
</gene>
<sequence>MLRIGILGAAGIAPRSIIQPARRRSDVTIYGVASRRAQAGADYAALHRIPKSYGSYADLLADPEIDAVYNALPPAGHAQWSVAALEAGKHVLCEKPIAMSSAEAETMFAASAASGKILMEAFHDRYHPVFLHLLELKESGRLGTLKSVKAEFYVDIPFDPASIRHDPGQGGGCMMDLGCYPLHWLRNFFGEEPKVLSAKATLTALGVDESMHARLRFGNVDAELVAHIAKPPFEARLSVIGDGGTIEIDNPVLPHKGHSIRQTYDGRLEEFTLGGGTTYDYQLQAFVEAIDSGRPPLTGRSDAVNNMIALEKIYAMAALKMEKGQDA</sequence>
<dbReference type="InterPro" id="IPR050984">
    <property type="entry name" value="Gfo/Idh/MocA_domain"/>
</dbReference>
<evidence type="ECO:0000313" key="5">
    <source>
        <dbReference type="EMBL" id="QCJ01222.1"/>
    </source>
</evidence>
<name>A0A4D7DVU1_9HYPH</name>
<dbReference type="AlphaFoldDB" id="A0A4D7DVU1"/>
<dbReference type="KEGG" id="alf:CFBP5473_24650"/>
<keyword evidence="8" id="KW-1185">Reference proteome</keyword>
<dbReference type="Proteomes" id="UP000826513">
    <property type="component" value="Plasmid pTiAF3.44"/>
</dbReference>
<protein>
    <submittedName>
        <fullName evidence="5">Gfo/Idh/MocA family oxidoreductase</fullName>
    </submittedName>
</protein>
<dbReference type="PANTHER" id="PTHR22604:SF105">
    <property type="entry name" value="TRANS-1,2-DIHYDROBENZENE-1,2-DIOL DEHYDROGENASE"/>
    <property type="match status" value="1"/>
</dbReference>
<dbReference type="GO" id="GO:0000166">
    <property type="term" value="F:nucleotide binding"/>
    <property type="evidence" value="ECO:0007669"/>
    <property type="project" value="InterPro"/>
</dbReference>
<geneLocation type="plasmid" evidence="7">
    <name>pticfbp5473</name>
</geneLocation>
<dbReference type="Gene3D" id="3.30.360.10">
    <property type="entry name" value="Dihydrodipicolinate Reductase, domain 2"/>
    <property type="match status" value="1"/>
</dbReference>
<evidence type="ECO:0000256" key="1">
    <source>
        <dbReference type="ARBA" id="ARBA00010928"/>
    </source>
</evidence>
<feature type="domain" description="Gfo/Idh/MocA-like oxidoreductase N-terminal" evidence="3">
    <location>
        <begin position="2"/>
        <end position="121"/>
    </location>
</feature>
<proteinExistence type="inferred from homology"/>
<dbReference type="PANTHER" id="PTHR22604">
    <property type="entry name" value="OXIDOREDUCTASES"/>
    <property type="match status" value="1"/>
</dbReference>
<dbReference type="Proteomes" id="UP000298545">
    <property type="component" value="Plasmid pTiCFBP5473"/>
</dbReference>
<keyword evidence="2" id="KW-0560">Oxidoreductase</keyword>
<dbReference type="SUPFAM" id="SSF55347">
    <property type="entry name" value="Glyceraldehyde-3-phosphate dehydrogenase-like, C-terminal domain"/>
    <property type="match status" value="1"/>
</dbReference>
<dbReference type="InterPro" id="IPR036291">
    <property type="entry name" value="NAD(P)-bd_dom_sf"/>
</dbReference>